<dbReference type="AlphaFoldDB" id="A0A0N9HNJ6"/>
<dbReference type="PANTHER" id="PTHR35007:SF4">
    <property type="entry name" value="CONSERVED TRANSMEMBRANE PROTEIN-RELATED"/>
    <property type="match status" value="1"/>
</dbReference>
<keyword evidence="3 6" id="KW-0812">Transmembrane</keyword>
<dbReference type="GO" id="GO:0005886">
    <property type="term" value="C:plasma membrane"/>
    <property type="evidence" value="ECO:0007669"/>
    <property type="project" value="UniProtKB-SubCell"/>
</dbReference>
<dbReference type="InterPro" id="IPR018076">
    <property type="entry name" value="T2SS_GspF_dom"/>
</dbReference>
<proteinExistence type="predicted"/>
<evidence type="ECO:0000313" key="8">
    <source>
        <dbReference type="EMBL" id="ALG05827.1"/>
    </source>
</evidence>
<evidence type="ECO:0000313" key="9">
    <source>
        <dbReference type="Proteomes" id="UP000063699"/>
    </source>
</evidence>
<keyword evidence="4 6" id="KW-1133">Transmembrane helix</keyword>
<feature type="transmembrane region" description="Helical" evidence="6">
    <location>
        <begin position="229"/>
        <end position="248"/>
    </location>
</feature>
<evidence type="ECO:0000259" key="7">
    <source>
        <dbReference type="Pfam" id="PF00482"/>
    </source>
</evidence>
<dbReference type="EMBL" id="CP012752">
    <property type="protein sequence ID" value="ALG05827.1"/>
    <property type="molecule type" value="Genomic_DNA"/>
</dbReference>
<feature type="transmembrane region" description="Helical" evidence="6">
    <location>
        <begin position="198"/>
        <end position="217"/>
    </location>
</feature>
<dbReference type="PANTHER" id="PTHR35007">
    <property type="entry name" value="INTEGRAL MEMBRANE PROTEIN-RELATED"/>
    <property type="match status" value="1"/>
</dbReference>
<keyword evidence="9" id="KW-1185">Reference proteome</keyword>
<keyword evidence="5 6" id="KW-0472">Membrane</keyword>
<evidence type="ECO:0000256" key="4">
    <source>
        <dbReference type="ARBA" id="ARBA00022989"/>
    </source>
</evidence>
<dbReference type="RefSeq" id="WP_054287806.1">
    <property type="nucleotide sequence ID" value="NZ_CP012752.1"/>
</dbReference>
<comment type="subcellular location">
    <subcellularLocation>
        <location evidence="1">Cell membrane</location>
        <topology evidence="1">Multi-pass membrane protein</topology>
    </subcellularLocation>
</comment>
<accession>A0A0N9HNJ6</accession>
<sequence>MDTVTVLVLATALLIWPTVRASRRLTALTGSPSRVLRPPKPSTALLVLAGGLAGAALLGVGGAIAGAISGAVAWRYGQSRRQLRERATAVEELAETLRALVSELRAGAHPVVAAETVAADAPPGGAEAMRAIAAAARMGGDVERAVRETLFADVAHAWALAQRHGLPLADVLAAVVRDLDQRVRFARQVHARMAGPRMSAFVLAGLPLVGIALGQVVGARPLQMLSGTAVGQALLVLGVALLCAGFLWSGRLTRQVALP</sequence>
<feature type="domain" description="Type II secretion system protein GspF" evidence="7">
    <location>
        <begin position="97"/>
        <end position="212"/>
    </location>
</feature>
<organism evidence="8 9">
    <name type="scientific">Kibdelosporangium phytohabitans</name>
    <dbReference type="NCBI Taxonomy" id="860235"/>
    <lineage>
        <taxon>Bacteria</taxon>
        <taxon>Bacillati</taxon>
        <taxon>Actinomycetota</taxon>
        <taxon>Actinomycetes</taxon>
        <taxon>Pseudonocardiales</taxon>
        <taxon>Pseudonocardiaceae</taxon>
        <taxon>Kibdelosporangium</taxon>
    </lineage>
</organism>
<evidence type="ECO:0000256" key="6">
    <source>
        <dbReference type="SAM" id="Phobius"/>
    </source>
</evidence>
<evidence type="ECO:0000256" key="3">
    <source>
        <dbReference type="ARBA" id="ARBA00022692"/>
    </source>
</evidence>
<dbReference type="Proteomes" id="UP000063699">
    <property type="component" value="Chromosome"/>
</dbReference>
<keyword evidence="2" id="KW-1003">Cell membrane</keyword>
<dbReference type="OrthoDB" id="3712305at2"/>
<feature type="transmembrane region" description="Helical" evidence="6">
    <location>
        <begin position="45"/>
        <end position="74"/>
    </location>
</feature>
<dbReference type="KEGG" id="kphy:AOZ06_01840"/>
<evidence type="ECO:0000256" key="1">
    <source>
        <dbReference type="ARBA" id="ARBA00004651"/>
    </source>
</evidence>
<evidence type="ECO:0000256" key="5">
    <source>
        <dbReference type="ARBA" id="ARBA00023136"/>
    </source>
</evidence>
<dbReference type="Pfam" id="PF00482">
    <property type="entry name" value="T2SSF"/>
    <property type="match status" value="1"/>
</dbReference>
<name>A0A0N9HNJ6_9PSEU</name>
<protein>
    <recommendedName>
        <fullName evidence="7">Type II secretion system protein GspF domain-containing protein</fullName>
    </recommendedName>
</protein>
<gene>
    <name evidence="8" type="ORF">AOZ06_01840</name>
</gene>
<dbReference type="STRING" id="860235.AOZ06_01840"/>
<reference evidence="8 9" key="1">
    <citation type="submission" date="2015-07" db="EMBL/GenBank/DDBJ databases">
        <title>Genome sequencing of Kibdelosporangium phytohabitans.</title>
        <authorList>
            <person name="Qin S."/>
            <person name="Xing K."/>
        </authorList>
    </citation>
    <scope>NUCLEOTIDE SEQUENCE [LARGE SCALE GENOMIC DNA]</scope>
    <source>
        <strain evidence="8 9">KLBMP1111</strain>
    </source>
</reference>
<evidence type="ECO:0000256" key="2">
    <source>
        <dbReference type="ARBA" id="ARBA00022475"/>
    </source>
</evidence>